<sequence length="127" mass="14487">MHASQYFRMYPGRFGLRELIQICRPVNPVSVLIAWSLDRLRIIPIPPNVLPHHANVLDCQIMWGNLPDAVQDYMKPRIEEVQALGFEELLLETQECVDGNNLMTTGYGAVLRSQDQQSLLNIAFSVH</sequence>
<accession>A0A7W5DV75</accession>
<evidence type="ECO:0000313" key="2">
    <source>
        <dbReference type="Proteomes" id="UP000536179"/>
    </source>
</evidence>
<dbReference type="Proteomes" id="UP000536179">
    <property type="component" value="Unassembled WGS sequence"/>
</dbReference>
<comment type="caution">
    <text evidence="1">The sequence shown here is derived from an EMBL/GenBank/DDBJ whole genome shotgun (WGS) entry which is preliminary data.</text>
</comment>
<evidence type="ECO:0000313" key="1">
    <source>
        <dbReference type="EMBL" id="MBB3205143.1"/>
    </source>
</evidence>
<proteinExistence type="predicted"/>
<reference evidence="1 2" key="1">
    <citation type="submission" date="2020-08" db="EMBL/GenBank/DDBJ databases">
        <title>Genomic Encyclopedia of Type Strains, Phase III (KMG-III): the genomes of soil and plant-associated and newly described type strains.</title>
        <authorList>
            <person name="Whitman W."/>
        </authorList>
    </citation>
    <scope>NUCLEOTIDE SEQUENCE [LARGE SCALE GENOMIC DNA]</scope>
    <source>
        <strain evidence="1 2">CECT 8075</strain>
    </source>
</reference>
<organism evidence="1 2">
    <name type="scientific">Aporhodopirellula rubra</name>
    <dbReference type="NCBI Taxonomy" id="980271"/>
    <lineage>
        <taxon>Bacteria</taxon>
        <taxon>Pseudomonadati</taxon>
        <taxon>Planctomycetota</taxon>
        <taxon>Planctomycetia</taxon>
        <taxon>Pirellulales</taxon>
        <taxon>Pirellulaceae</taxon>
        <taxon>Aporhodopirellula</taxon>
    </lineage>
</organism>
<keyword evidence="2" id="KW-1185">Reference proteome</keyword>
<protein>
    <submittedName>
        <fullName evidence="1">Uncharacterized protein</fullName>
    </submittedName>
</protein>
<gene>
    <name evidence="1" type="ORF">FHS27_000910</name>
</gene>
<dbReference type="EMBL" id="JACHXU010000002">
    <property type="protein sequence ID" value="MBB3205143.1"/>
    <property type="molecule type" value="Genomic_DNA"/>
</dbReference>
<name>A0A7W5DV75_9BACT</name>
<dbReference type="RefSeq" id="WP_184302200.1">
    <property type="nucleotide sequence ID" value="NZ_JACHXU010000002.1"/>
</dbReference>
<dbReference type="AlphaFoldDB" id="A0A7W5DV75"/>